<gene>
    <name evidence="1" type="ORF">KZX47_13445</name>
</gene>
<proteinExistence type="predicted"/>
<accession>A0ABS7A1I4</accession>
<reference evidence="1 2" key="1">
    <citation type="submission" date="2021-07" db="EMBL/GenBank/DDBJ databases">
        <title>Thermus aquaticus gen. n. and sp. n., a nonsporulating extreme thermophile.</title>
        <authorList>
            <person name="Hu C.-J."/>
            <person name="Li W.-J."/>
            <person name="Xian W.-D."/>
        </authorList>
    </citation>
    <scope>NUCLEOTIDE SEQUENCE [LARGE SCALE GENOMIC DNA]</scope>
    <source>
        <strain evidence="1 2">SYSU G05001</strain>
    </source>
</reference>
<dbReference type="Proteomes" id="UP000724268">
    <property type="component" value="Unassembled WGS sequence"/>
</dbReference>
<name>A0ABS7A1I4_9DEIN</name>
<dbReference type="RefSeq" id="WP_219760552.1">
    <property type="nucleotide sequence ID" value="NZ_JAHXRS010000035.1"/>
</dbReference>
<organism evidence="1 2">
    <name type="scientific">Thermus brevis</name>
    <dbReference type="NCBI Taxonomy" id="2862456"/>
    <lineage>
        <taxon>Bacteria</taxon>
        <taxon>Thermotogati</taxon>
        <taxon>Deinococcota</taxon>
        <taxon>Deinococci</taxon>
        <taxon>Thermales</taxon>
        <taxon>Thermaceae</taxon>
        <taxon>Thermus</taxon>
    </lineage>
</organism>
<protein>
    <submittedName>
        <fullName evidence="1">Uncharacterized protein</fullName>
    </submittedName>
</protein>
<sequence>MYRLTCLPHGLPPLDLPLAWESGDTVALLILEDKSAPSGIRVGVRYW</sequence>
<comment type="caution">
    <text evidence="1">The sequence shown here is derived from an EMBL/GenBank/DDBJ whole genome shotgun (WGS) entry which is preliminary data.</text>
</comment>
<keyword evidence="2" id="KW-1185">Reference proteome</keyword>
<evidence type="ECO:0000313" key="2">
    <source>
        <dbReference type="Proteomes" id="UP000724268"/>
    </source>
</evidence>
<evidence type="ECO:0000313" key="1">
    <source>
        <dbReference type="EMBL" id="MBW6396145.1"/>
    </source>
</evidence>
<dbReference type="EMBL" id="JAHXRS010000035">
    <property type="protein sequence ID" value="MBW6396145.1"/>
    <property type="molecule type" value="Genomic_DNA"/>
</dbReference>